<reference evidence="4 5" key="1">
    <citation type="submission" date="2015-08" db="EMBL/GenBank/DDBJ databases">
        <title>Emmonsia species relationships and genome sequence.</title>
        <authorList>
            <person name="Cuomo C.A."/>
            <person name="Schwartz I.S."/>
            <person name="Kenyon C."/>
            <person name="De Hoog G.S."/>
            <person name="Govender N.P."/>
            <person name="Botha A."/>
            <person name="Moreno L."/>
            <person name="De Vries M."/>
            <person name="Munoz J.F."/>
            <person name="Stielow J.B."/>
        </authorList>
    </citation>
    <scope>NUCLEOTIDE SEQUENCE [LARGE SCALE GENOMIC DNA]</scope>
    <source>
        <strain evidence="4 5">EI222</strain>
    </source>
</reference>
<comment type="caution">
    <text evidence="4">The sequence shown here is derived from an EMBL/GenBank/DDBJ whole genome shotgun (WGS) entry which is preliminary data.</text>
</comment>
<dbReference type="PROSITE" id="PS50158">
    <property type="entry name" value="ZF_CCHC"/>
    <property type="match status" value="1"/>
</dbReference>
<dbReference type="GO" id="GO:0003676">
    <property type="term" value="F:nucleic acid binding"/>
    <property type="evidence" value="ECO:0007669"/>
    <property type="project" value="InterPro"/>
</dbReference>
<dbReference type="OrthoDB" id="4526134at2759"/>
<dbReference type="Proteomes" id="UP000242791">
    <property type="component" value="Unassembled WGS sequence"/>
</dbReference>
<dbReference type="InterPro" id="IPR045358">
    <property type="entry name" value="Ty3_capsid"/>
</dbReference>
<proteinExistence type="predicted"/>
<dbReference type="InterPro" id="IPR036875">
    <property type="entry name" value="Znf_CCHC_sf"/>
</dbReference>
<dbReference type="Pfam" id="PF19259">
    <property type="entry name" value="Ty3_capsid"/>
    <property type="match status" value="1"/>
</dbReference>
<dbReference type="GO" id="GO:0008270">
    <property type="term" value="F:zinc ion binding"/>
    <property type="evidence" value="ECO:0007669"/>
    <property type="project" value="UniProtKB-KW"/>
</dbReference>
<keyword evidence="1" id="KW-0862">Zinc</keyword>
<keyword evidence="5" id="KW-1185">Reference proteome</keyword>
<organism evidence="4 5">
    <name type="scientific">Blastomyces percursus</name>
    <dbReference type="NCBI Taxonomy" id="1658174"/>
    <lineage>
        <taxon>Eukaryota</taxon>
        <taxon>Fungi</taxon>
        <taxon>Dikarya</taxon>
        <taxon>Ascomycota</taxon>
        <taxon>Pezizomycotina</taxon>
        <taxon>Eurotiomycetes</taxon>
        <taxon>Eurotiomycetidae</taxon>
        <taxon>Onygenales</taxon>
        <taxon>Ajellomycetaceae</taxon>
        <taxon>Blastomyces</taxon>
    </lineage>
</organism>
<evidence type="ECO:0000256" key="2">
    <source>
        <dbReference type="SAM" id="MobiDB-lite"/>
    </source>
</evidence>
<protein>
    <recommendedName>
        <fullName evidence="3">CCHC-type domain-containing protein</fullName>
    </recommendedName>
</protein>
<evidence type="ECO:0000313" key="5">
    <source>
        <dbReference type="Proteomes" id="UP000242791"/>
    </source>
</evidence>
<feature type="region of interest" description="Disordered" evidence="2">
    <location>
        <begin position="251"/>
        <end position="282"/>
    </location>
</feature>
<name>A0A1J9PW72_9EURO</name>
<sequence>MESTLEARPKARMRNPTPYDDTDRVLFPQFFALLKAKMRYDSATWVTEAERVWYAYGCLTGKAATRVLPWMTTYADDEAAFDLDNFYQHLQSSFEDKAIRQKTLSKLTYMKQGKHSPSSNKHYWREAWLRNTLTSDLRNATVSVNTQSGYSHYCHELQQIAYRMSEDQKSDKRQRGRSIWTSSNRSPVTAGEPYQAAPTPGDPMEIDGGNTRTYGVRTAQWVSKETLEGRRKAGECLRCGGGGHMIRHCPYAPAKPPQPRVGRVSQPLLVPEEEESGDQGKE</sequence>
<keyword evidence="1" id="KW-0863">Zinc-finger</keyword>
<feature type="domain" description="CCHC-type" evidence="3">
    <location>
        <begin position="236"/>
        <end position="250"/>
    </location>
</feature>
<dbReference type="VEuPathDB" id="FungiDB:ACJ73_08070"/>
<feature type="region of interest" description="Disordered" evidence="2">
    <location>
        <begin position="165"/>
        <end position="203"/>
    </location>
</feature>
<gene>
    <name evidence="4" type="ORF">ACJ73_08070</name>
</gene>
<keyword evidence="1" id="KW-0479">Metal-binding</keyword>
<evidence type="ECO:0000259" key="3">
    <source>
        <dbReference type="PROSITE" id="PS50158"/>
    </source>
</evidence>
<dbReference type="InterPro" id="IPR001878">
    <property type="entry name" value="Znf_CCHC"/>
</dbReference>
<dbReference type="EMBL" id="LGTZ01001794">
    <property type="protein sequence ID" value="OJD20593.1"/>
    <property type="molecule type" value="Genomic_DNA"/>
</dbReference>
<evidence type="ECO:0000256" key="1">
    <source>
        <dbReference type="PROSITE-ProRule" id="PRU00047"/>
    </source>
</evidence>
<dbReference type="SUPFAM" id="SSF57756">
    <property type="entry name" value="Retrovirus zinc finger-like domains"/>
    <property type="match status" value="1"/>
</dbReference>
<feature type="compositionally biased region" description="Acidic residues" evidence="2">
    <location>
        <begin position="271"/>
        <end position="282"/>
    </location>
</feature>
<dbReference type="Gene3D" id="4.10.60.10">
    <property type="entry name" value="Zinc finger, CCHC-type"/>
    <property type="match status" value="1"/>
</dbReference>
<evidence type="ECO:0000313" key="4">
    <source>
        <dbReference type="EMBL" id="OJD20593.1"/>
    </source>
</evidence>
<dbReference type="AlphaFoldDB" id="A0A1J9PW72"/>
<accession>A0A1J9PW72</accession>